<dbReference type="EMBL" id="MHWW01000017">
    <property type="protein sequence ID" value="OHB14698.1"/>
    <property type="molecule type" value="Genomic_DNA"/>
</dbReference>
<sequence>MKAKIIRITDSDRFITFLFWLEGKNYPLMYTGKQYRNYEIWSQFKVGDWVEGLEWKDEKKKLIDADSPVHLA</sequence>
<name>A0A1G2UZ87_9BACT</name>
<gene>
    <name evidence="1" type="ORF">A2431_00625</name>
</gene>
<protein>
    <submittedName>
        <fullName evidence="1">Uncharacterized protein</fullName>
    </submittedName>
</protein>
<evidence type="ECO:0000313" key="1">
    <source>
        <dbReference type="EMBL" id="OHB14698.1"/>
    </source>
</evidence>
<dbReference type="Proteomes" id="UP000177697">
    <property type="component" value="Unassembled WGS sequence"/>
</dbReference>
<evidence type="ECO:0000313" key="2">
    <source>
        <dbReference type="Proteomes" id="UP000177697"/>
    </source>
</evidence>
<comment type="caution">
    <text evidence="1">The sequence shown here is derived from an EMBL/GenBank/DDBJ whole genome shotgun (WGS) entry which is preliminary data.</text>
</comment>
<proteinExistence type="predicted"/>
<accession>A0A1G2UZ87</accession>
<dbReference type="AlphaFoldDB" id="A0A1G2UZ87"/>
<reference evidence="1 2" key="1">
    <citation type="journal article" date="2016" name="Nat. Commun.">
        <title>Thousands of microbial genomes shed light on interconnected biogeochemical processes in an aquifer system.</title>
        <authorList>
            <person name="Anantharaman K."/>
            <person name="Brown C.T."/>
            <person name="Hug L.A."/>
            <person name="Sharon I."/>
            <person name="Castelle C.J."/>
            <person name="Probst A.J."/>
            <person name="Thomas B.C."/>
            <person name="Singh A."/>
            <person name="Wilkins M.J."/>
            <person name="Karaoz U."/>
            <person name="Brodie E.L."/>
            <person name="Williams K.H."/>
            <person name="Hubbard S.S."/>
            <person name="Banfield J.F."/>
        </authorList>
    </citation>
    <scope>NUCLEOTIDE SEQUENCE [LARGE SCALE GENOMIC DNA]</scope>
</reference>
<organism evidence="1 2">
    <name type="scientific">Candidatus Zambryskibacteria bacterium RIFOXYC1_FULL_39_10</name>
    <dbReference type="NCBI Taxonomy" id="1802779"/>
    <lineage>
        <taxon>Bacteria</taxon>
        <taxon>Candidatus Zambryskiibacteriota</taxon>
    </lineage>
</organism>